<protein>
    <submittedName>
        <fullName evidence="2">Hypp8277 protein</fullName>
    </submittedName>
</protein>
<gene>
    <name evidence="2" type="primary">Hypp8277</name>
    <name evidence="2" type="ORF">BLAG_LOCUS9912</name>
</gene>
<name>A0A8K0EHH4_BRALA</name>
<proteinExistence type="predicted"/>
<dbReference type="EMBL" id="OV696701">
    <property type="protein sequence ID" value="CAH1248590.1"/>
    <property type="molecule type" value="Genomic_DNA"/>
</dbReference>
<reference evidence="2" key="1">
    <citation type="submission" date="2022-01" db="EMBL/GenBank/DDBJ databases">
        <authorList>
            <person name="Braso-Vives M."/>
        </authorList>
    </citation>
    <scope>NUCLEOTIDE SEQUENCE</scope>
</reference>
<evidence type="ECO:0000313" key="3">
    <source>
        <dbReference type="Proteomes" id="UP000838412"/>
    </source>
</evidence>
<feature type="compositionally biased region" description="Polar residues" evidence="1">
    <location>
        <begin position="124"/>
        <end position="135"/>
    </location>
</feature>
<sequence>MDVVLTINPPQQGATLKAQVGVGIWTKVPKQIVDTAPTYTNGNINKIVDEKIQRRAARFVLNQHRNNSSVCSMLDQLQWAPLQDRGRSIRLTMLYNIQHGQASVRCDALKPLADSSRRSRRGHNQQLQHINCRTD</sequence>
<keyword evidence="3" id="KW-1185">Reference proteome</keyword>
<dbReference type="Proteomes" id="UP000838412">
    <property type="component" value="Chromosome 16"/>
</dbReference>
<feature type="region of interest" description="Disordered" evidence="1">
    <location>
        <begin position="114"/>
        <end position="135"/>
    </location>
</feature>
<dbReference type="AlphaFoldDB" id="A0A8K0EHH4"/>
<evidence type="ECO:0000313" key="2">
    <source>
        <dbReference type="EMBL" id="CAH1248590.1"/>
    </source>
</evidence>
<accession>A0A8K0EHH4</accession>
<organism evidence="2 3">
    <name type="scientific">Branchiostoma lanceolatum</name>
    <name type="common">Common lancelet</name>
    <name type="synonym">Amphioxus lanceolatum</name>
    <dbReference type="NCBI Taxonomy" id="7740"/>
    <lineage>
        <taxon>Eukaryota</taxon>
        <taxon>Metazoa</taxon>
        <taxon>Chordata</taxon>
        <taxon>Cephalochordata</taxon>
        <taxon>Leptocardii</taxon>
        <taxon>Amphioxiformes</taxon>
        <taxon>Branchiostomatidae</taxon>
        <taxon>Branchiostoma</taxon>
    </lineage>
</organism>
<evidence type="ECO:0000256" key="1">
    <source>
        <dbReference type="SAM" id="MobiDB-lite"/>
    </source>
</evidence>